<evidence type="ECO:0000256" key="2">
    <source>
        <dbReference type="ARBA" id="ARBA00022448"/>
    </source>
</evidence>
<feature type="transmembrane region" description="Helical" evidence="7">
    <location>
        <begin position="157"/>
        <end position="177"/>
    </location>
</feature>
<evidence type="ECO:0000313" key="8">
    <source>
        <dbReference type="EMBL" id="EQC42219.1"/>
    </source>
</evidence>
<dbReference type="Pfam" id="PF04193">
    <property type="entry name" value="PQ-loop"/>
    <property type="match status" value="2"/>
</dbReference>
<dbReference type="eggNOG" id="KOG3145">
    <property type="taxonomic scope" value="Eukaryota"/>
</dbReference>
<dbReference type="InterPro" id="IPR005282">
    <property type="entry name" value="LC_transporter"/>
</dbReference>
<dbReference type="AlphaFoldDB" id="T0QVG4"/>
<organism evidence="8 9">
    <name type="scientific">Saprolegnia diclina (strain VS20)</name>
    <dbReference type="NCBI Taxonomy" id="1156394"/>
    <lineage>
        <taxon>Eukaryota</taxon>
        <taxon>Sar</taxon>
        <taxon>Stramenopiles</taxon>
        <taxon>Oomycota</taxon>
        <taxon>Saprolegniomycetes</taxon>
        <taxon>Saprolegniales</taxon>
        <taxon>Saprolegniaceae</taxon>
        <taxon>Saprolegnia</taxon>
    </lineage>
</organism>
<evidence type="ECO:0000256" key="1">
    <source>
        <dbReference type="ARBA" id="ARBA00004127"/>
    </source>
</evidence>
<gene>
    <name evidence="8" type="ORF">SDRG_01057</name>
</gene>
<dbReference type="Proteomes" id="UP000030762">
    <property type="component" value="Unassembled WGS sequence"/>
</dbReference>
<feature type="transmembrane region" description="Helical" evidence="7">
    <location>
        <begin position="221"/>
        <end position="240"/>
    </location>
</feature>
<dbReference type="EMBL" id="JH767133">
    <property type="protein sequence ID" value="EQC42219.1"/>
    <property type="molecule type" value="Genomic_DNA"/>
</dbReference>
<evidence type="ECO:0000256" key="5">
    <source>
        <dbReference type="ARBA" id="ARBA00022989"/>
    </source>
</evidence>
<keyword evidence="3 7" id="KW-0812">Transmembrane</keyword>
<comment type="subcellular location">
    <subcellularLocation>
        <location evidence="1">Endomembrane system</location>
        <topology evidence="1">Multi-pass membrane protein</topology>
    </subcellularLocation>
</comment>
<feature type="transmembrane region" description="Helical" evidence="7">
    <location>
        <begin position="7"/>
        <end position="32"/>
    </location>
</feature>
<keyword evidence="4" id="KW-0677">Repeat</keyword>
<feature type="transmembrane region" description="Helical" evidence="7">
    <location>
        <begin position="123"/>
        <end position="145"/>
    </location>
</feature>
<accession>T0QVG4</accession>
<proteinExistence type="predicted"/>
<dbReference type="SMART" id="SM00679">
    <property type="entry name" value="CTNS"/>
    <property type="match status" value="2"/>
</dbReference>
<evidence type="ECO:0000313" key="9">
    <source>
        <dbReference type="Proteomes" id="UP000030762"/>
    </source>
</evidence>
<keyword evidence="5 7" id="KW-1133">Transmembrane helix</keyword>
<name>T0QVG4_SAPDV</name>
<evidence type="ECO:0000256" key="7">
    <source>
        <dbReference type="SAM" id="Phobius"/>
    </source>
</evidence>
<dbReference type="GeneID" id="19941784"/>
<dbReference type="NCBIfam" id="TIGR00951">
    <property type="entry name" value="2A43"/>
    <property type="match status" value="1"/>
</dbReference>
<keyword evidence="9" id="KW-1185">Reference proteome</keyword>
<feature type="transmembrane region" description="Helical" evidence="7">
    <location>
        <begin position="52"/>
        <end position="70"/>
    </location>
</feature>
<dbReference type="RefSeq" id="XP_008604788.1">
    <property type="nucleotide sequence ID" value="XM_008606566.1"/>
</dbReference>
<protein>
    <recommendedName>
        <fullName evidence="10">Cystinosin</fullName>
    </recommendedName>
</protein>
<evidence type="ECO:0000256" key="6">
    <source>
        <dbReference type="ARBA" id="ARBA00023136"/>
    </source>
</evidence>
<dbReference type="OMA" id="ASWEWID"/>
<dbReference type="GO" id="GO:0005774">
    <property type="term" value="C:vacuolar membrane"/>
    <property type="evidence" value="ECO:0007669"/>
    <property type="project" value="TreeGrafter"/>
</dbReference>
<dbReference type="GO" id="GO:0012505">
    <property type="term" value="C:endomembrane system"/>
    <property type="evidence" value="ECO:0007669"/>
    <property type="project" value="UniProtKB-SubCell"/>
</dbReference>
<keyword evidence="2" id="KW-0813">Transport</keyword>
<dbReference type="GO" id="GO:0015184">
    <property type="term" value="F:L-cystine transmembrane transporter activity"/>
    <property type="evidence" value="ECO:0007669"/>
    <property type="project" value="TreeGrafter"/>
</dbReference>
<dbReference type="OrthoDB" id="75720at2759"/>
<dbReference type="InterPro" id="IPR006603">
    <property type="entry name" value="PQ-loop_rpt"/>
</dbReference>
<reference evidence="8 9" key="1">
    <citation type="submission" date="2012-04" db="EMBL/GenBank/DDBJ databases">
        <title>The Genome Sequence of Saprolegnia declina VS20.</title>
        <authorList>
            <consortium name="The Broad Institute Genome Sequencing Platform"/>
            <person name="Russ C."/>
            <person name="Nusbaum C."/>
            <person name="Tyler B."/>
            <person name="van West P."/>
            <person name="Dieguez-Uribeondo J."/>
            <person name="de Bruijn I."/>
            <person name="Tripathy S."/>
            <person name="Jiang R."/>
            <person name="Young S.K."/>
            <person name="Zeng Q."/>
            <person name="Gargeya S."/>
            <person name="Fitzgerald M."/>
            <person name="Haas B."/>
            <person name="Abouelleil A."/>
            <person name="Alvarado L."/>
            <person name="Arachchi H.M."/>
            <person name="Berlin A."/>
            <person name="Chapman S.B."/>
            <person name="Goldberg J."/>
            <person name="Griggs A."/>
            <person name="Gujja S."/>
            <person name="Hansen M."/>
            <person name="Howarth C."/>
            <person name="Imamovic A."/>
            <person name="Larimer J."/>
            <person name="McCowen C."/>
            <person name="Montmayeur A."/>
            <person name="Murphy C."/>
            <person name="Neiman D."/>
            <person name="Pearson M."/>
            <person name="Priest M."/>
            <person name="Roberts A."/>
            <person name="Saif S."/>
            <person name="Shea T."/>
            <person name="Sisk P."/>
            <person name="Sykes S."/>
            <person name="Wortman J."/>
            <person name="Nusbaum C."/>
            <person name="Birren B."/>
        </authorList>
    </citation>
    <scope>NUCLEOTIDE SEQUENCE [LARGE SCALE GENOMIC DNA]</scope>
    <source>
        <strain evidence="8 9">VS20</strain>
    </source>
</reference>
<evidence type="ECO:0000256" key="3">
    <source>
        <dbReference type="ARBA" id="ARBA00022692"/>
    </source>
</evidence>
<sequence>MSLKRTLLALAPYGAPLGLAIILGVGLGLGFALDANANVPSPYNRISSVIGWMYFASWSLTFWPQIFVNWRRQSVVGMAIDFQVYNVPGFVGYAIYNACFYWNTSVQDDYKALHGGHQNNVQINDVFFAIHALAATLITLYQCAVYDRGTQGVSTTCWVLTSVSIGVCAVFYALVVVFPHSEYFTLLNFLYLLSYIKLGVTLIKYTPQVYLNYTRESTDGYSIWGVLYDVLGGLLSIGQTLMDSATTDDWSAITGNPVKFALGLVVVFYDLVFMTQHYVLYPCGDAVDEMVSLMKRHRKSSLSAVQETTFLIHV</sequence>
<evidence type="ECO:0000256" key="4">
    <source>
        <dbReference type="ARBA" id="ARBA00022737"/>
    </source>
</evidence>
<feature type="transmembrane region" description="Helical" evidence="7">
    <location>
        <begin position="183"/>
        <end position="200"/>
    </location>
</feature>
<dbReference type="PANTHER" id="PTHR13131:SF5">
    <property type="entry name" value="CYSTINOSIN"/>
    <property type="match status" value="1"/>
</dbReference>
<dbReference type="Gene3D" id="1.20.1280.290">
    <property type="match status" value="2"/>
</dbReference>
<evidence type="ECO:0008006" key="10">
    <source>
        <dbReference type="Google" id="ProtNLM"/>
    </source>
</evidence>
<feature type="transmembrane region" description="Helical" evidence="7">
    <location>
        <begin position="260"/>
        <end position="280"/>
    </location>
</feature>
<dbReference type="VEuPathDB" id="FungiDB:SDRG_01057"/>
<feature type="transmembrane region" description="Helical" evidence="7">
    <location>
        <begin position="82"/>
        <end position="103"/>
    </location>
</feature>
<dbReference type="InParanoid" id="T0QVG4"/>
<dbReference type="PANTHER" id="PTHR13131">
    <property type="entry name" value="CYSTINOSIN"/>
    <property type="match status" value="1"/>
</dbReference>
<keyword evidence="6 7" id="KW-0472">Membrane</keyword>